<keyword evidence="3" id="KW-0132">Cell division</keyword>
<keyword evidence="4 7" id="KW-0812">Transmembrane</keyword>
<dbReference type="EMBL" id="PCWK01000045">
    <property type="protein sequence ID" value="PIR02276.1"/>
    <property type="molecule type" value="Genomic_DNA"/>
</dbReference>
<gene>
    <name evidence="9" type="ORF">COV62_01965</name>
</gene>
<keyword evidence="6" id="KW-0131">Cell cycle</keyword>
<keyword evidence="5 7" id="KW-1133">Transmembrane helix</keyword>
<dbReference type="GO" id="GO:0090529">
    <property type="term" value="P:cell septum assembly"/>
    <property type="evidence" value="ECO:0007669"/>
    <property type="project" value="InterPro"/>
</dbReference>
<dbReference type="PANTHER" id="PTHR35851:SF1">
    <property type="entry name" value="CELL DIVISION PROTEIN FTSQ"/>
    <property type="match status" value="1"/>
</dbReference>
<evidence type="ECO:0000313" key="10">
    <source>
        <dbReference type="Proteomes" id="UP000231139"/>
    </source>
</evidence>
<evidence type="ECO:0000256" key="3">
    <source>
        <dbReference type="ARBA" id="ARBA00022618"/>
    </source>
</evidence>
<dbReference type="Proteomes" id="UP000231139">
    <property type="component" value="Unassembled WGS sequence"/>
</dbReference>
<reference evidence="9 10" key="1">
    <citation type="submission" date="2017-09" db="EMBL/GenBank/DDBJ databases">
        <title>Depth-based differentiation of microbial function through sediment-hosted aquifers and enrichment of novel symbionts in the deep terrestrial subsurface.</title>
        <authorList>
            <person name="Probst A.J."/>
            <person name="Ladd B."/>
            <person name="Jarett J.K."/>
            <person name="Geller-Mcgrath D.E."/>
            <person name="Sieber C.M."/>
            <person name="Emerson J.B."/>
            <person name="Anantharaman K."/>
            <person name="Thomas B.C."/>
            <person name="Malmstrom R."/>
            <person name="Stieglmeier M."/>
            <person name="Klingl A."/>
            <person name="Woyke T."/>
            <person name="Ryan C.M."/>
            <person name="Banfield J.F."/>
        </authorList>
    </citation>
    <scope>NUCLEOTIDE SEQUENCE [LARGE SCALE GENOMIC DNA]</scope>
    <source>
        <strain evidence="9">CG11_big_fil_rev_8_21_14_0_20_35_11</strain>
    </source>
</reference>
<feature type="domain" description="Cell division protein FtsQ/DivIB C-terminal" evidence="8">
    <location>
        <begin position="135"/>
        <end position="266"/>
    </location>
</feature>
<evidence type="ECO:0000256" key="2">
    <source>
        <dbReference type="ARBA" id="ARBA00022519"/>
    </source>
</evidence>
<evidence type="ECO:0000259" key="8">
    <source>
        <dbReference type="Pfam" id="PF03799"/>
    </source>
</evidence>
<dbReference type="PANTHER" id="PTHR35851">
    <property type="entry name" value="CELL DIVISION PROTEIN FTSQ"/>
    <property type="match status" value="1"/>
</dbReference>
<dbReference type="AlphaFoldDB" id="A0A2H0N2F2"/>
<dbReference type="InterPro" id="IPR026579">
    <property type="entry name" value="FtsQ"/>
</dbReference>
<evidence type="ECO:0000256" key="5">
    <source>
        <dbReference type="ARBA" id="ARBA00022989"/>
    </source>
</evidence>
<evidence type="ECO:0000313" key="9">
    <source>
        <dbReference type="EMBL" id="PIR02276.1"/>
    </source>
</evidence>
<comment type="caution">
    <text evidence="9">The sequence shown here is derived from an EMBL/GenBank/DDBJ whole genome shotgun (WGS) entry which is preliminary data.</text>
</comment>
<keyword evidence="1" id="KW-1003">Cell membrane</keyword>
<evidence type="ECO:0000256" key="4">
    <source>
        <dbReference type="ARBA" id="ARBA00022692"/>
    </source>
</evidence>
<keyword evidence="2" id="KW-0997">Cell inner membrane</keyword>
<accession>A0A2H0N2F2</accession>
<proteinExistence type="predicted"/>
<keyword evidence="7" id="KW-0472">Membrane</keyword>
<dbReference type="InterPro" id="IPR005548">
    <property type="entry name" value="Cell_div_FtsQ/DivIB_C"/>
</dbReference>
<feature type="transmembrane region" description="Helical" evidence="7">
    <location>
        <begin position="28"/>
        <end position="47"/>
    </location>
</feature>
<sequence>MSKASLKRVHRKHKAKRKKRLNFLKSSYFYRFFVLFSFILTIFYLFYFSPYFQIQKIEIRESKTFSSEELKKIIQENYGICFEFLGKKFDSKSILLPFNKAALLLEHFPQIEDIVWRRKFPNVLTLEVKERIPFALWCKNEEKDCHLVDKKGKAFEMFEKENIDKLIIIEEKNEIDSLIPRGKMEKEDFLSLTLKIKEELEKAQGFEKIEKFIIFSDKLAVKMPQGLQIFLNPEENLDWQLEKLKILLKEKISKDALKNLEYIDLRFGNQAIIK</sequence>
<organism evidence="9 10">
    <name type="scientific">Candidatus Nealsonbacteria bacterium CG11_big_fil_rev_8_21_14_0_20_35_11</name>
    <dbReference type="NCBI Taxonomy" id="1974713"/>
    <lineage>
        <taxon>Bacteria</taxon>
        <taxon>Candidatus Nealsoniibacteriota</taxon>
    </lineage>
</organism>
<evidence type="ECO:0000256" key="1">
    <source>
        <dbReference type="ARBA" id="ARBA00022475"/>
    </source>
</evidence>
<name>A0A2H0N2F2_9BACT</name>
<evidence type="ECO:0000256" key="6">
    <source>
        <dbReference type="ARBA" id="ARBA00023306"/>
    </source>
</evidence>
<dbReference type="Pfam" id="PF03799">
    <property type="entry name" value="FtsQ_DivIB_C"/>
    <property type="match status" value="1"/>
</dbReference>
<evidence type="ECO:0000256" key="7">
    <source>
        <dbReference type="SAM" id="Phobius"/>
    </source>
</evidence>
<protein>
    <recommendedName>
        <fullName evidence="8">Cell division protein FtsQ/DivIB C-terminal domain-containing protein</fullName>
    </recommendedName>
</protein>